<dbReference type="AlphaFoldDB" id="A0A0W8FC99"/>
<dbReference type="InterPro" id="IPR009000">
    <property type="entry name" value="Transl_B-barrel_sf"/>
</dbReference>
<dbReference type="InterPro" id="IPR038664">
    <property type="entry name" value="Gar1/Naf1_Cbf5-bd_sf"/>
</dbReference>
<dbReference type="GO" id="GO:0042254">
    <property type="term" value="P:ribosome biogenesis"/>
    <property type="evidence" value="ECO:0007669"/>
    <property type="project" value="InterPro"/>
</dbReference>
<reference evidence="1" key="1">
    <citation type="journal article" date="2015" name="Proc. Natl. Acad. Sci. U.S.A.">
        <title>Networks of energetic and metabolic interactions define dynamics in microbial communities.</title>
        <authorList>
            <person name="Embree M."/>
            <person name="Liu J.K."/>
            <person name="Al-Bassam M.M."/>
            <person name="Zengler K."/>
        </authorList>
    </citation>
    <scope>NUCLEOTIDE SEQUENCE</scope>
</reference>
<dbReference type="Pfam" id="PF04410">
    <property type="entry name" value="Gar1"/>
    <property type="match status" value="1"/>
</dbReference>
<name>A0A0W8FC99_9ZZZZ</name>
<dbReference type="SUPFAM" id="SSF50447">
    <property type="entry name" value="Translation proteins"/>
    <property type="match status" value="1"/>
</dbReference>
<comment type="caution">
    <text evidence="1">The sequence shown here is derived from an EMBL/GenBank/DDBJ whole genome shotgun (WGS) entry which is preliminary data.</text>
</comment>
<sequence length="94" mass="10566">MKRLGTALHVVQNKLIVQSEEIVGSETAIPRGNSWVVDQKRTRVGKVFDIFGPIDRPYIIVRPNRGTDAAAHIGKKLYIDEAPGRDSKWKKLKS</sequence>
<evidence type="ECO:0000313" key="1">
    <source>
        <dbReference type="EMBL" id="KUG18524.1"/>
    </source>
</evidence>
<gene>
    <name evidence="1" type="ORF">ASZ90_011760</name>
</gene>
<proteinExistence type="predicted"/>
<dbReference type="InterPro" id="IPR007504">
    <property type="entry name" value="H/ACA_rnp_Gar1/Naf1"/>
</dbReference>
<accession>A0A0W8FC99</accession>
<organism evidence="1">
    <name type="scientific">hydrocarbon metagenome</name>
    <dbReference type="NCBI Taxonomy" id="938273"/>
    <lineage>
        <taxon>unclassified sequences</taxon>
        <taxon>metagenomes</taxon>
        <taxon>ecological metagenomes</taxon>
    </lineage>
</organism>
<dbReference type="EMBL" id="LNQE01001375">
    <property type="protein sequence ID" value="KUG18524.1"/>
    <property type="molecule type" value="Genomic_DNA"/>
</dbReference>
<dbReference type="Gene3D" id="2.40.10.230">
    <property type="entry name" value="Probable tRNA pseudouridine synthase domain"/>
    <property type="match status" value="1"/>
</dbReference>
<protein>
    <submittedName>
        <fullName evidence="1">Gar1-like small nucleolar rnp</fullName>
    </submittedName>
</protein>
<dbReference type="GO" id="GO:0001522">
    <property type="term" value="P:pseudouridine synthesis"/>
    <property type="evidence" value="ECO:0007669"/>
    <property type="project" value="InterPro"/>
</dbReference>